<sequence>MRDSTRRPKSAGRCVAIVSRSHPAHGASGVLLNDGWILSHGSLLAPYLRAREARRDKDVDDKLGDFFDNEVAADGSIARLPDHLQDYLRFAVHVRSSEGDVREDEASCKLESAWRCPLLRESFGGDLLFSWNFAKSSSGSGSIRSMLSLFLLLRMDSDEQRDSVVGSDAALSRFYWENFEPGVPALPCRGDPLEIESTPFGNPTFLGSVSRGILSNAVGECDCLLVTDAMAVPGSEGAPVYALQSKKKRRLCGMVIAPLSWCRGEWVDFTFAANLRACLAVHASVELGASSSSSLLLARENKWASSSALLPEMLDRSLVVVKCGPNWGTGVVLDVPSGTIITCSHVVREASGGRVKIARVGETEDSDDTSWSIDGDGGGGLTAKVIYRTRDGQPYDLAVLKLEPAQLDLKALRMARGLPKKGASVLAAGYPFFGSELSASCSLGTVSRSEPAILQTTCCVQSGSSGGPVLACGGGSLVPPEIVGIVVSNAVTASGDPSARRLYPRFNMAVPVEAFREPLRRYIETEDVRHLEELSTNDPGAKETWSLYLTPRSKI</sequence>
<dbReference type="Pfam" id="PF13365">
    <property type="entry name" value="Trypsin_2"/>
    <property type="match status" value="1"/>
</dbReference>
<dbReference type="GO" id="GO:0008236">
    <property type="term" value="F:serine-type peptidase activity"/>
    <property type="evidence" value="ECO:0007669"/>
    <property type="project" value="UniProtKB-KW"/>
</dbReference>
<comment type="similarity">
    <text evidence="1">Belongs to the peptidase S1B family.</text>
</comment>
<evidence type="ECO:0000313" key="2">
    <source>
        <dbReference type="EMBL" id="KAL3397351.1"/>
    </source>
</evidence>
<protein>
    <recommendedName>
        <fullName evidence="1">Peroxisomal leader peptide-processing protease</fullName>
        <ecNumber evidence="1">3.4.21.-</ecNumber>
    </recommendedName>
</protein>
<evidence type="ECO:0000313" key="3">
    <source>
        <dbReference type="Proteomes" id="UP001627154"/>
    </source>
</evidence>
<proteinExistence type="inferred from homology"/>
<keyword evidence="1" id="KW-0378">Hydrolase</keyword>
<dbReference type="EC" id="3.4.21.-" evidence="1"/>
<evidence type="ECO:0000256" key="1">
    <source>
        <dbReference type="PIRNR" id="PIRNR037989"/>
    </source>
</evidence>
<keyword evidence="1" id="KW-0720">Serine protease</keyword>
<dbReference type="SUPFAM" id="SSF50494">
    <property type="entry name" value="Trypsin-like serine proteases"/>
    <property type="match status" value="2"/>
</dbReference>
<name>A0ABD2WWG5_9HYME</name>
<comment type="caution">
    <text evidence="2">The sequence shown here is derived from an EMBL/GenBank/DDBJ whole genome shotgun (WGS) entry which is preliminary data.</text>
</comment>
<dbReference type="InterPro" id="IPR043504">
    <property type="entry name" value="Peptidase_S1_PA_chymotrypsin"/>
</dbReference>
<comment type="subcellular location">
    <subcellularLocation>
        <location evidence="1">Peroxisome</location>
    </subcellularLocation>
</comment>
<keyword evidence="1" id="KW-0576">Peroxisome</keyword>
<dbReference type="InterPro" id="IPR039245">
    <property type="entry name" value="TYSND1/DEG15"/>
</dbReference>
<dbReference type="GO" id="GO:0005777">
    <property type="term" value="C:peroxisome"/>
    <property type="evidence" value="ECO:0007669"/>
    <property type="project" value="UniProtKB-SubCell"/>
</dbReference>
<dbReference type="InterPro" id="IPR009003">
    <property type="entry name" value="Peptidase_S1_PA"/>
</dbReference>
<keyword evidence="1" id="KW-0645">Protease</keyword>
<organism evidence="2 3">
    <name type="scientific">Trichogramma kaykai</name>
    <dbReference type="NCBI Taxonomy" id="54128"/>
    <lineage>
        <taxon>Eukaryota</taxon>
        <taxon>Metazoa</taxon>
        <taxon>Ecdysozoa</taxon>
        <taxon>Arthropoda</taxon>
        <taxon>Hexapoda</taxon>
        <taxon>Insecta</taxon>
        <taxon>Pterygota</taxon>
        <taxon>Neoptera</taxon>
        <taxon>Endopterygota</taxon>
        <taxon>Hymenoptera</taxon>
        <taxon>Apocrita</taxon>
        <taxon>Proctotrupomorpha</taxon>
        <taxon>Chalcidoidea</taxon>
        <taxon>Trichogrammatidae</taxon>
        <taxon>Trichogramma</taxon>
    </lineage>
</organism>
<dbReference type="EMBL" id="JBJJXI010000066">
    <property type="protein sequence ID" value="KAL3397351.1"/>
    <property type="molecule type" value="Genomic_DNA"/>
</dbReference>
<keyword evidence="3" id="KW-1185">Reference proteome</keyword>
<gene>
    <name evidence="2" type="ORF">TKK_008916</name>
</gene>
<accession>A0ABD2WWG5</accession>
<comment type="PTM">
    <text evidence="1">The full-lengh TYSND1 is the active the proteolytic processing of PTS1- and PTS2-proteins and in self-cleavage, and intermolecular self-cleavage of TYSND1 down-regulates its protease activity.</text>
</comment>
<dbReference type="PANTHER" id="PTHR21004:SF0">
    <property type="entry name" value="PEROXISOMAL LEADER PEPTIDE-PROCESSING PROTEASE"/>
    <property type="match status" value="1"/>
</dbReference>
<dbReference type="Gene3D" id="2.40.10.10">
    <property type="entry name" value="Trypsin-like serine proteases"/>
    <property type="match status" value="2"/>
</dbReference>
<dbReference type="Proteomes" id="UP001627154">
    <property type="component" value="Unassembled WGS sequence"/>
</dbReference>
<dbReference type="PANTHER" id="PTHR21004">
    <property type="entry name" value="SERINE PROTEASE-RELATED"/>
    <property type="match status" value="1"/>
</dbReference>
<dbReference type="GO" id="GO:0006508">
    <property type="term" value="P:proteolysis"/>
    <property type="evidence" value="ECO:0007669"/>
    <property type="project" value="UniProtKB-KW"/>
</dbReference>
<comment type="function">
    <text evidence="1">Peroxisomal protease that mediates both the removal of the leader peptide from proteins containing a PTS2 target sequence and processes several PTS1-containing proteins. Catalyzes the processing of PTS1-proteins involved in the peroxisomal beta-oxidation of fatty acids.</text>
</comment>
<dbReference type="AlphaFoldDB" id="A0ABD2WWG5"/>
<reference evidence="2 3" key="1">
    <citation type="journal article" date="2024" name="bioRxiv">
        <title>A reference genome for Trichogramma kaykai: A tiny desert-dwelling parasitoid wasp with competing sex-ratio distorters.</title>
        <authorList>
            <person name="Culotta J."/>
            <person name="Lindsey A.R."/>
        </authorList>
    </citation>
    <scope>NUCLEOTIDE SEQUENCE [LARGE SCALE GENOMIC DNA]</scope>
    <source>
        <strain evidence="2 3">KSX58</strain>
    </source>
</reference>